<comment type="caution">
    <text evidence="1">The sequence shown here is derived from an EMBL/GenBank/DDBJ whole genome shotgun (WGS) entry which is preliminary data.</text>
</comment>
<gene>
    <name evidence="1" type="ORF">KPL71_024079</name>
</gene>
<proteinExistence type="predicted"/>
<organism evidence="1 2">
    <name type="scientific">Citrus sinensis</name>
    <name type="common">Sweet orange</name>
    <name type="synonym">Citrus aurantium var. sinensis</name>
    <dbReference type="NCBI Taxonomy" id="2711"/>
    <lineage>
        <taxon>Eukaryota</taxon>
        <taxon>Viridiplantae</taxon>
        <taxon>Streptophyta</taxon>
        <taxon>Embryophyta</taxon>
        <taxon>Tracheophyta</taxon>
        <taxon>Spermatophyta</taxon>
        <taxon>Magnoliopsida</taxon>
        <taxon>eudicotyledons</taxon>
        <taxon>Gunneridae</taxon>
        <taxon>Pentapetalae</taxon>
        <taxon>rosids</taxon>
        <taxon>malvids</taxon>
        <taxon>Sapindales</taxon>
        <taxon>Rutaceae</taxon>
        <taxon>Aurantioideae</taxon>
        <taxon>Citrus</taxon>
    </lineage>
</organism>
<evidence type="ECO:0000313" key="1">
    <source>
        <dbReference type="EMBL" id="KAH9698624.1"/>
    </source>
</evidence>
<reference evidence="2" key="1">
    <citation type="journal article" date="2023" name="Hortic. Res.">
        <title>A chromosome-level phased genome enabling allele-level studies in sweet orange: a case study on citrus Huanglongbing tolerance.</title>
        <authorList>
            <person name="Wu B."/>
            <person name="Yu Q."/>
            <person name="Deng Z."/>
            <person name="Duan Y."/>
            <person name="Luo F."/>
            <person name="Gmitter F. Jr."/>
        </authorList>
    </citation>
    <scope>NUCLEOTIDE SEQUENCE [LARGE SCALE GENOMIC DNA]</scope>
    <source>
        <strain evidence="2">cv. Valencia</strain>
    </source>
</reference>
<sequence length="323" mass="34764">MASLSQTNKFTCTIIVSMLLLIISTQSEAQLSPTFYDATCPSALNTIRTGIRNAVSRERRMSASLIRLHFHDCFVQGCDASILLDDSSSIDSEKNALPNFKSARGFEVIDSVKSQLERVCPGVVSCADIIAVAARDASFAVGGPSWTVKLGRRDSTTASRSLAENLPSFTDGLDKLISTFATKGLNARDLVALSGAHTLGQAQCAFFRDRIYSNQSNIDAGFASTRRRQCPANGGDSNLSPLDLVTPNSFDNNYFKNLIQKKGLLASDQVLFSGGSTDSIVDEYSKNPSKFKSDFAAAMIKMADISPLTGSAGEIRRVCNLVN</sequence>
<keyword evidence="1" id="KW-0560">Oxidoreductase</keyword>
<name>A0ACB8INX5_CITSI</name>
<accession>A0ACB8INX5</accession>
<keyword evidence="1" id="KW-0575">Peroxidase</keyword>
<keyword evidence="2" id="KW-1185">Reference proteome</keyword>
<evidence type="ECO:0000313" key="2">
    <source>
        <dbReference type="Proteomes" id="UP000829398"/>
    </source>
</evidence>
<protein>
    <submittedName>
        <fullName evidence="1">Peroxidase 5</fullName>
    </submittedName>
</protein>
<dbReference type="Proteomes" id="UP000829398">
    <property type="component" value="Chromosome 8"/>
</dbReference>
<dbReference type="EMBL" id="CM039177">
    <property type="protein sequence ID" value="KAH9698624.1"/>
    <property type="molecule type" value="Genomic_DNA"/>
</dbReference>